<evidence type="ECO:0000313" key="2">
    <source>
        <dbReference type="EMBL" id="RID58751.1"/>
    </source>
</evidence>
<feature type="region of interest" description="Disordered" evidence="1">
    <location>
        <begin position="1"/>
        <end position="23"/>
    </location>
</feature>
<dbReference type="Proteomes" id="UP000264353">
    <property type="component" value="Chromosome A6"/>
</dbReference>
<dbReference type="EMBL" id="CM010633">
    <property type="protein sequence ID" value="RID58751.1"/>
    <property type="molecule type" value="Genomic_DNA"/>
</dbReference>
<gene>
    <name evidence="2" type="ORF">BRARA_F02026</name>
</gene>
<protein>
    <submittedName>
        <fullName evidence="2">Uncharacterized protein</fullName>
    </submittedName>
</protein>
<evidence type="ECO:0000256" key="1">
    <source>
        <dbReference type="SAM" id="MobiDB-lite"/>
    </source>
</evidence>
<organism evidence="2 3">
    <name type="scientific">Brassica campestris</name>
    <name type="common">Field mustard</name>
    <dbReference type="NCBI Taxonomy" id="3711"/>
    <lineage>
        <taxon>Eukaryota</taxon>
        <taxon>Viridiplantae</taxon>
        <taxon>Streptophyta</taxon>
        <taxon>Embryophyta</taxon>
        <taxon>Tracheophyta</taxon>
        <taxon>Spermatophyta</taxon>
        <taxon>Magnoliopsida</taxon>
        <taxon>eudicotyledons</taxon>
        <taxon>Gunneridae</taxon>
        <taxon>Pentapetalae</taxon>
        <taxon>rosids</taxon>
        <taxon>malvids</taxon>
        <taxon>Brassicales</taxon>
        <taxon>Brassicaceae</taxon>
        <taxon>Brassiceae</taxon>
        <taxon>Brassica</taxon>
    </lineage>
</organism>
<dbReference type="AlphaFoldDB" id="A0A397YZU9"/>
<sequence>MIATLAGDKPDTRDHRKRSGDDSFLSVKDRGVRTERGFFVHEFYFPQSQVINNVCYNRSFTFILFISLKYTTSSFAAIGGKEKEY</sequence>
<accession>A0A397YZU9</accession>
<evidence type="ECO:0000313" key="3">
    <source>
        <dbReference type="Proteomes" id="UP000264353"/>
    </source>
</evidence>
<reference evidence="2 3" key="1">
    <citation type="submission" date="2018-06" db="EMBL/GenBank/DDBJ databases">
        <title>WGS assembly of Brassica rapa FPsc.</title>
        <authorList>
            <person name="Bowman J."/>
            <person name="Kohchi T."/>
            <person name="Yamato K."/>
            <person name="Jenkins J."/>
            <person name="Shu S."/>
            <person name="Ishizaki K."/>
            <person name="Yamaoka S."/>
            <person name="Nishihama R."/>
            <person name="Nakamura Y."/>
            <person name="Berger F."/>
            <person name="Adam C."/>
            <person name="Aki S."/>
            <person name="Althoff F."/>
            <person name="Araki T."/>
            <person name="Arteaga-Vazquez M."/>
            <person name="Balasubrmanian S."/>
            <person name="Bauer D."/>
            <person name="Boehm C."/>
            <person name="Briginshaw L."/>
            <person name="Caballero-Perez J."/>
            <person name="Catarino B."/>
            <person name="Chen F."/>
            <person name="Chiyoda S."/>
            <person name="Chovatia M."/>
            <person name="Davies K."/>
            <person name="Delmans M."/>
            <person name="Demura T."/>
            <person name="Dierschke T."/>
            <person name="Dolan L."/>
            <person name="Dorantes-Acosta A."/>
            <person name="Eklund D."/>
            <person name="Florent S."/>
            <person name="Flores-Sandoval E."/>
            <person name="Fujiyama A."/>
            <person name="Fukuzawa H."/>
            <person name="Galik B."/>
            <person name="Grimanelli D."/>
            <person name="Grimwood J."/>
            <person name="Grossniklaus U."/>
            <person name="Hamada T."/>
            <person name="Haseloff J."/>
            <person name="Hetherington A."/>
            <person name="Higo A."/>
            <person name="Hirakawa Y."/>
            <person name="Hundley H."/>
            <person name="Ikeda Y."/>
            <person name="Inoue K."/>
            <person name="Inoue S."/>
            <person name="Ishida S."/>
            <person name="Jia Q."/>
            <person name="Kakita M."/>
            <person name="Kanazawa T."/>
            <person name="Kawai Y."/>
            <person name="Kawashima T."/>
            <person name="Kennedy M."/>
            <person name="Kinose K."/>
            <person name="Kinoshita T."/>
            <person name="Kohara Y."/>
            <person name="Koide E."/>
            <person name="Komatsu K."/>
            <person name="Kopischke S."/>
            <person name="Kubo M."/>
            <person name="Kyozuka J."/>
            <person name="Lagercrantz U."/>
            <person name="Lin S."/>
            <person name="Lindquist E."/>
            <person name="Lipzen A."/>
            <person name="Lu C."/>
            <person name="Luna E."/>
            <person name="Martienssen R."/>
            <person name="Minamino N."/>
            <person name="Mizutani M."/>
            <person name="Mizutani M."/>
            <person name="Mochizuki N."/>
            <person name="Monte I."/>
            <person name="Mosher R."/>
            <person name="Nagasaki H."/>
            <person name="Nakagami H."/>
            <person name="Naramoto S."/>
            <person name="Nishitani K."/>
            <person name="Ohtani M."/>
            <person name="Okamoto T."/>
            <person name="Okumura M."/>
            <person name="Phillips J."/>
            <person name="Pollak B."/>
            <person name="Reinders A."/>
            <person name="Roevekamp M."/>
            <person name="Sano R."/>
            <person name="Sawa S."/>
            <person name="Schmid M."/>
            <person name="Shirakawa M."/>
            <person name="Solano R."/>
            <person name="Spunde A."/>
            <person name="Suetsugu N."/>
            <person name="Sugano S."/>
            <person name="Sugiyama A."/>
            <person name="Sun R."/>
            <person name="Suzuki Y."/>
            <person name="Takenaka M."/>
            <person name="Takezawa D."/>
            <person name="Tomogane H."/>
            <person name="Tsuzuki M."/>
            <person name="Ueda T."/>
            <person name="Umeda M."/>
            <person name="Ward J."/>
            <person name="Watanabe Y."/>
            <person name="Yazaki K."/>
            <person name="Yokoyama R."/>
            <person name="Yoshitake Y."/>
            <person name="Yotsui I."/>
            <person name="Zachgo S."/>
            <person name="Schmutz J."/>
        </authorList>
    </citation>
    <scope>NUCLEOTIDE SEQUENCE [LARGE SCALE GENOMIC DNA]</scope>
    <source>
        <strain evidence="3">cv. B-3</strain>
    </source>
</reference>
<proteinExistence type="predicted"/>
<name>A0A397YZU9_BRACM</name>